<comment type="caution">
    <text evidence="1">The sequence shown here is derived from an EMBL/GenBank/DDBJ whole genome shotgun (WGS) entry which is preliminary data.</text>
</comment>
<dbReference type="Proteomes" id="UP001257627">
    <property type="component" value="Unassembled WGS sequence"/>
</dbReference>
<protein>
    <submittedName>
        <fullName evidence="1">Uncharacterized protein</fullName>
    </submittedName>
</protein>
<dbReference type="RefSeq" id="WP_143599505.1">
    <property type="nucleotide sequence ID" value="NZ_JAPEPS010000002.1"/>
</dbReference>
<gene>
    <name evidence="1" type="ORF">PU648_52985</name>
</gene>
<proteinExistence type="predicted"/>
<organism evidence="1 2">
    <name type="scientific">Streptomyces mirabilis</name>
    <dbReference type="NCBI Taxonomy" id="68239"/>
    <lineage>
        <taxon>Bacteria</taxon>
        <taxon>Bacillati</taxon>
        <taxon>Actinomycetota</taxon>
        <taxon>Actinomycetes</taxon>
        <taxon>Kitasatosporales</taxon>
        <taxon>Streptomycetaceae</taxon>
        <taxon>Streptomyces</taxon>
    </lineage>
</organism>
<evidence type="ECO:0000313" key="1">
    <source>
        <dbReference type="EMBL" id="MDU9000860.1"/>
    </source>
</evidence>
<sequence>MQADVVDQAPLVLEELTREQVLDWRTRAAKDHQLVFDHIDRYGEVSAQRLFTRVFVEQVTRLSRLRHLSLGYTTWEQS</sequence>
<dbReference type="EMBL" id="JARAKF010000002">
    <property type="protein sequence ID" value="MDU9000860.1"/>
    <property type="molecule type" value="Genomic_DNA"/>
</dbReference>
<reference evidence="1 2" key="1">
    <citation type="submission" date="2023-02" db="EMBL/GenBank/DDBJ databases">
        <authorList>
            <person name="Maleckis M."/>
        </authorList>
    </citation>
    <scope>NUCLEOTIDE SEQUENCE [LARGE SCALE GENOMIC DNA]</scope>
    <source>
        <strain evidence="1 2">P8-A2</strain>
    </source>
</reference>
<evidence type="ECO:0000313" key="2">
    <source>
        <dbReference type="Proteomes" id="UP001257627"/>
    </source>
</evidence>
<name>A0ABU3V3W2_9ACTN</name>
<accession>A0ABU3V3W2</accession>
<keyword evidence="2" id="KW-1185">Reference proteome</keyword>